<evidence type="ECO:0000256" key="1">
    <source>
        <dbReference type="SAM" id="Phobius"/>
    </source>
</evidence>
<dbReference type="Proteomes" id="UP001154329">
    <property type="component" value="Chromosome 3"/>
</dbReference>
<sequence length="148" mass="16449">MNSQEDQEVIHLQVGNIMQESRQHLEDQMVVLVPMVMVLQPDFSAKVKEERVVTETVSMVPQIVDPMIIMVALVDPTMVLEDMEVELVVPMVLEIMEVESIALEAVVGMVMEVLVVVVVVVGVDMVVEVVMGVEMAVQEAVEDMEMVV</sequence>
<keyword evidence="1" id="KW-1133">Transmembrane helix</keyword>
<keyword evidence="3" id="KW-1185">Reference proteome</keyword>
<keyword evidence="1" id="KW-0472">Membrane</keyword>
<evidence type="ECO:0000313" key="3">
    <source>
        <dbReference type="Proteomes" id="UP001154329"/>
    </source>
</evidence>
<feature type="transmembrane region" description="Helical" evidence="1">
    <location>
        <begin position="101"/>
        <end position="123"/>
    </location>
</feature>
<name>A0A9P0J8Z3_APHGO</name>
<gene>
    <name evidence="2" type="ORF">APHIGO_LOCUS9092</name>
</gene>
<accession>A0A9P0J8Z3</accession>
<protein>
    <submittedName>
        <fullName evidence="2">Uncharacterized protein</fullName>
    </submittedName>
</protein>
<dbReference type="AlphaFoldDB" id="A0A9P0J8Z3"/>
<reference evidence="2" key="2">
    <citation type="submission" date="2022-10" db="EMBL/GenBank/DDBJ databases">
        <authorList>
            <consortium name="ENA_rothamsted_submissions"/>
            <consortium name="culmorum"/>
            <person name="King R."/>
        </authorList>
    </citation>
    <scope>NUCLEOTIDE SEQUENCE</scope>
</reference>
<reference evidence="2" key="1">
    <citation type="submission" date="2022-02" db="EMBL/GenBank/DDBJ databases">
        <authorList>
            <person name="King R."/>
        </authorList>
    </citation>
    <scope>NUCLEOTIDE SEQUENCE</scope>
</reference>
<organism evidence="2 3">
    <name type="scientific">Aphis gossypii</name>
    <name type="common">Cotton aphid</name>
    <dbReference type="NCBI Taxonomy" id="80765"/>
    <lineage>
        <taxon>Eukaryota</taxon>
        <taxon>Metazoa</taxon>
        <taxon>Ecdysozoa</taxon>
        <taxon>Arthropoda</taxon>
        <taxon>Hexapoda</taxon>
        <taxon>Insecta</taxon>
        <taxon>Pterygota</taxon>
        <taxon>Neoptera</taxon>
        <taxon>Paraneoptera</taxon>
        <taxon>Hemiptera</taxon>
        <taxon>Sternorrhyncha</taxon>
        <taxon>Aphidomorpha</taxon>
        <taxon>Aphidoidea</taxon>
        <taxon>Aphididae</taxon>
        <taxon>Aphidini</taxon>
        <taxon>Aphis</taxon>
        <taxon>Aphis</taxon>
    </lineage>
</organism>
<keyword evidence="1" id="KW-0812">Transmembrane</keyword>
<evidence type="ECO:0000313" key="2">
    <source>
        <dbReference type="EMBL" id="CAH1732631.1"/>
    </source>
</evidence>
<dbReference type="EMBL" id="OU899036">
    <property type="protein sequence ID" value="CAH1732631.1"/>
    <property type="molecule type" value="Genomic_DNA"/>
</dbReference>
<proteinExistence type="predicted"/>